<gene>
    <name evidence="2" type="ORF">QEZ40_002094</name>
</gene>
<keyword evidence="3" id="KW-1185">Reference proteome</keyword>
<dbReference type="Pfam" id="PF01370">
    <property type="entry name" value="Epimerase"/>
    <property type="match status" value="1"/>
</dbReference>
<dbReference type="Gene3D" id="3.40.50.720">
    <property type="entry name" value="NAD(P)-binding Rossmann-like Domain"/>
    <property type="match status" value="1"/>
</dbReference>
<dbReference type="InterPro" id="IPR036291">
    <property type="entry name" value="NAD(P)-bd_dom_sf"/>
</dbReference>
<dbReference type="RefSeq" id="WP_285343220.1">
    <property type="nucleotide sequence ID" value="NZ_JASITI010000019.1"/>
</dbReference>
<dbReference type="Proteomes" id="UP001223390">
    <property type="component" value="Unassembled WGS sequence"/>
</dbReference>
<dbReference type="SUPFAM" id="SSF51735">
    <property type="entry name" value="NAD(P)-binding Rossmann-fold domains"/>
    <property type="match status" value="1"/>
</dbReference>
<protein>
    <submittedName>
        <fullName evidence="2">NAD-dependent epimerase/dehydratase family protein</fullName>
    </submittedName>
</protein>
<dbReference type="EMBL" id="JASITI010000019">
    <property type="protein sequence ID" value="MDK9497435.1"/>
    <property type="molecule type" value="Genomic_DNA"/>
</dbReference>
<feature type="domain" description="NAD-dependent epimerase/dehydratase" evidence="1">
    <location>
        <begin position="3"/>
        <end position="206"/>
    </location>
</feature>
<evidence type="ECO:0000313" key="2">
    <source>
        <dbReference type="EMBL" id="MDK9497435.1"/>
    </source>
</evidence>
<evidence type="ECO:0000259" key="1">
    <source>
        <dbReference type="Pfam" id="PF01370"/>
    </source>
</evidence>
<name>A0ABT7GUY9_9ACTN</name>
<proteinExistence type="predicted"/>
<sequence>MKVFVTGGSGYIGRALLRVLAAQGDSVTALVRSQESAKVVAELGATPLVGELTDEALLREAAAAADGVVHLALTGDERSGEVDRIAANALLEGVGGNPYVHTGGSWAYGDTDGAVAEDAPFAPPMVVGWRVPLEQQLLATTSQGKHPVIVRPGLVYGRSGGLPGFFLGEGLQAGAIGYLGDGNSSWSLVHVDDIAELYARALKAPAGTQYLGVTGVNVRTREVAEALSRAAGIPGQTRSVSVEELAQKLGLLADALFLDQQFATTRAQDELGWIPQHRDPLDDLAKGV</sequence>
<dbReference type="InterPro" id="IPR001509">
    <property type="entry name" value="Epimerase_deHydtase"/>
</dbReference>
<dbReference type="InterPro" id="IPR051783">
    <property type="entry name" value="NAD(P)-dependent_oxidoreduct"/>
</dbReference>
<dbReference type="PANTHER" id="PTHR48079:SF6">
    <property type="entry name" value="NAD(P)-BINDING DOMAIN-CONTAINING PROTEIN-RELATED"/>
    <property type="match status" value="1"/>
</dbReference>
<organism evidence="2 3">
    <name type="scientific">Streptomyces katrae</name>
    <dbReference type="NCBI Taxonomy" id="68223"/>
    <lineage>
        <taxon>Bacteria</taxon>
        <taxon>Bacillati</taxon>
        <taxon>Actinomycetota</taxon>
        <taxon>Actinomycetes</taxon>
        <taxon>Kitasatosporales</taxon>
        <taxon>Streptomycetaceae</taxon>
        <taxon>Streptomyces</taxon>
    </lineage>
</organism>
<evidence type="ECO:0000313" key="3">
    <source>
        <dbReference type="Proteomes" id="UP001223390"/>
    </source>
</evidence>
<dbReference type="PANTHER" id="PTHR48079">
    <property type="entry name" value="PROTEIN YEEZ"/>
    <property type="match status" value="1"/>
</dbReference>
<reference evidence="2 3" key="1">
    <citation type="submission" date="2023-05" db="EMBL/GenBank/DDBJ databases">
        <title>Sequencing and Assembly of Streptomyces sp. NP73.</title>
        <authorList>
            <person name="Konwar A.N."/>
            <person name="Saikia K."/>
            <person name="Thakur D."/>
        </authorList>
    </citation>
    <scope>NUCLEOTIDE SEQUENCE [LARGE SCALE GENOMIC DNA]</scope>
    <source>
        <strain evidence="2 3">NP73</strain>
    </source>
</reference>
<comment type="caution">
    <text evidence="2">The sequence shown here is derived from an EMBL/GenBank/DDBJ whole genome shotgun (WGS) entry which is preliminary data.</text>
</comment>
<accession>A0ABT7GUY9</accession>